<reference evidence="1 4" key="3">
    <citation type="submission" date="2020-08" db="EMBL/GenBank/DDBJ databases">
        <title>Genomic Encyclopedia of Type Strains, Phase IV (KMG-IV): sequencing the most valuable type-strain genomes for metagenomic binning, comparative biology and taxonomic classification.</title>
        <authorList>
            <person name="Goeker M."/>
        </authorList>
    </citation>
    <scope>NUCLEOTIDE SEQUENCE [LARGE SCALE GENOMIC DNA]</scope>
    <source>
        <strain evidence="1 4">DSM 100995</strain>
    </source>
</reference>
<dbReference type="Proteomes" id="UP000297248">
    <property type="component" value="Unassembled WGS sequence"/>
</dbReference>
<accession>A0A4Y8A923</accession>
<evidence type="ECO:0000313" key="2">
    <source>
        <dbReference type="EMBL" id="TEW64946.1"/>
    </source>
</evidence>
<evidence type="ECO:0008006" key="5">
    <source>
        <dbReference type="Google" id="ProtNLM"/>
    </source>
</evidence>
<evidence type="ECO:0000313" key="3">
    <source>
        <dbReference type="Proteomes" id="UP000297248"/>
    </source>
</evidence>
<comment type="caution">
    <text evidence="2">The sequence shown here is derived from an EMBL/GenBank/DDBJ whole genome shotgun (WGS) entry which is preliminary data.</text>
</comment>
<dbReference type="EMBL" id="JACIEG010000004">
    <property type="protein sequence ID" value="MBB3969553.1"/>
    <property type="molecule type" value="Genomic_DNA"/>
</dbReference>
<dbReference type="Proteomes" id="UP000583101">
    <property type="component" value="Unassembled WGS sequence"/>
</dbReference>
<proteinExistence type="predicted"/>
<evidence type="ECO:0000313" key="4">
    <source>
        <dbReference type="Proteomes" id="UP000583101"/>
    </source>
</evidence>
<keyword evidence="4" id="KW-1185">Reference proteome</keyword>
<gene>
    <name evidence="2" type="ORF">E2R65_13550</name>
    <name evidence="1" type="ORF">GGR35_002166</name>
</gene>
<dbReference type="OrthoDB" id="797442at2"/>
<organism evidence="2 3">
    <name type="scientific">Mucilaginibacter phyllosphaerae</name>
    <dbReference type="NCBI Taxonomy" id="1812349"/>
    <lineage>
        <taxon>Bacteria</taxon>
        <taxon>Pseudomonadati</taxon>
        <taxon>Bacteroidota</taxon>
        <taxon>Sphingobacteriia</taxon>
        <taxon>Sphingobacteriales</taxon>
        <taxon>Sphingobacteriaceae</taxon>
        <taxon>Mucilaginibacter</taxon>
    </lineage>
</organism>
<dbReference type="EMBL" id="SNQG01000005">
    <property type="protein sequence ID" value="TEW64946.1"/>
    <property type="molecule type" value="Genomic_DNA"/>
</dbReference>
<reference evidence="2" key="2">
    <citation type="submission" date="2019-03" db="EMBL/GenBank/DDBJ databases">
        <authorList>
            <person name="Yan Y.-Q."/>
            <person name="Du Z.-J."/>
        </authorList>
    </citation>
    <scope>NUCLEOTIDE SEQUENCE</scope>
    <source>
        <strain evidence="2">PP-F2FG21</strain>
    </source>
</reference>
<reference evidence="2 3" key="1">
    <citation type="journal article" date="2016" name="Int. J. Syst. Evol. Microbiol.">
        <title>Proposal of Mucilaginibacter phyllosphaerae sp. nov. isolated from the phyllosphere of Galium album.</title>
        <authorList>
            <person name="Aydogan E.L."/>
            <person name="Busse H.J."/>
            <person name="Moser G."/>
            <person name="Muller C."/>
            <person name="Kampfer P."/>
            <person name="Glaeser S.P."/>
        </authorList>
    </citation>
    <scope>NUCLEOTIDE SEQUENCE [LARGE SCALE GENOMIC DNA]</scope>
    <source>
        <strain evidence="2 3">PP-F2FG21</strain>
    </source>
</reference>
<name>A0A4Y8A923_9SPHI</name>
<dbReference type="PROSITE" id="PS51257">
    <property type="entry name" value="PROKAR_LIPOPROTEIN"/>
    <property type="match status" value="1"/>
</dbReference>
<dbReference type="AlphaFoldDB" id="A0A4Y8A923"/>
<dbReference type="RefSeq" id="WP_134337023.1">
    <property type="nucleotide sequence ID" value="NZ_BMCZ01000005.1"/>
</dbReference>
<protein>
    <recommendedName>
        <fullName evidence="5">Lipocalin-like domain-containing protein</fullName>
    </recommendedName>
</protein>
<evidence type="ECO:0000313" key="1">
    <source>
        <dbReference type="EMBL" id="MBB3969553.1"/>
    </source>
</evidence>
<sequence length="129" mass="14451">MKKALLIMVLVISLTSCKKDRSDIPSVNGTWELTKITGGFGPGMVVPTEKRDRYEFILNSRYAKTDTNKVVTEGKFSIKFIDENNGYRFGTITFTNPDYSDAISFKADTMLLGSSAADGPTYQYIRIKK</sequence>